<gene>
    <name evidence="1" type="ORF">ASPCADRAFT_60809</name>
</gene>
<evidence type="ECO:0000313" key="2">
    <source>
        <dbReference type="Proteomes" id="UP000188318"/>
    </source>
</evidence>
<evidence type="ECO:0000313" key="1">
    <source>
        <dbReference type="EMBL" id="OOF89800.1"/>
    </source>
</evidence>
<sequence length="56" mass="6948">LFDIHTRKEIWSGDVIEFHTKDSEKHPLPSRDLLDLQWDLHRVLHYTSKWSHRRDR</sequence>
<dbReference type="AlphaFoldDB" id="A0A1R3R5P9"/>
<reference evidence="2" key="1">
    <citation type="journal article" date="2017" name="Genome Biol.">
        <title>Comparative genomics reveals high biological diversity and specific adaptations in the industrially and medically important fungal genus Aspergillus.</title>
        <authorList>
            <person name="de Vries R.P."/>
            <person name="Riley R."/>
            <person name="Wiebenga A."/>
            <person name="Aguilar-Osorio G."/>
            <person name="Amillis S."/>
            <person name="Uchima C.A."/>
            <person name="Anderluh G."/>
            <person name="Asadollahi M."/>
            <person name="Askin M."/>
            <person name="Barry K."/>
            <person name="Battaglia E."/>
            <person name="Bayram O."/>
            <person name="Benocci T."/>
            <person name="Braus-Stromeyer S.A."/>
            <person name="Caldana C."/>
            <person name="Canovas D."/>
            <person name="Cerqueira G.C."/>
            <person name="Chen F."/>
            <person name="Chen W."/>
            <person name="Choi C."/>
            <person name="Clum A."/>
            <person name="Dos Santos R.A."/>
            <person name="Damasio A.R."/>
            <person name="Diallinas G."/>
            <person name="Emri T."/>
            <person name="Fekete E."/>
            <person name="Flipphi M."/>
            <person name="Freyberg S."/>
            <person name="Gallo A."/>
            <person name="Gournas C."/>
            <person name="Habgood R."/>
            <person name="Hainaut M."/>
            <person name="Harispe M.L."/>
            <person name="Henrissat B."/>
            <person name="Hilden K.S."/>
            <person name="Hope R."/>
            <person name="Hossain A."/>
            <person name="Karabika E."/>
            <person name="Karaffa L."/>
            <person name="Karanyi Z."/>
            <person name="Krasevec N."/>
            <person name="Kuo A."/>
            <person name="Kusch H."/>
            <person name="LaButti K."/>
            <person name="Lagendijk E.L."/>
            <person name="Lapidus A."/>
            <person name="Levasseur A."/>
            <person name="Lindquist E."/>
            <person name="Lipzen A."/>
            <person name="Logrieco A.F."/>
            <person name="MacCabe A."/>
            <person name="Maekelae M.R."/>
            <person name="Malavazi I."/>
            <person name="Melin P."/>
            <person name="Meyer V."/>
            <person name="Mielnichuk N."/>
            <person name="Miskei M."/>
            <person name="Molnar A.P."/>
            <person name="Mule G."/>
            <person name="Ngan C.Y."/>
            <person name="Orejas M."/>
            <person name="Orosz E."/>
            <person name="Ouedraogo J.P."/>
            <person name="Overkamp K.M."/>
            <person name="Park H.-S."/>
            <person name="Perrone G."/>
            <person name="Piumi F."/>
            <person name="Punt P.J."/>
            <person name="Ram A.F."/>
            <person name="Ramon A."/>
            <person name="Rauscher S."/>
            <person name="Record E."/>
            <person name="Riano-Pachon D.M."/>
            <person name="Robert V."/>
            <person name="Roehrig J."/>
            <person name="Ruller R."/>
            <person name="Salamov A."/>
            <person name="Salih N.S."/>
            <person name="Samson R.A."/>
            <person name="Sandor E."/>
            <person name="Sanguinetti M."/>
            <person name="Schuetze T."/>
            <person name="Sepcic K."/>
            <person name="Shelest E."/>
            <person name="Sherlock G."/>
            <person name="Sophianopoulou V."/>
            <person name="Squina F.M."/>
            <person name="Sun H."/>
            <person name="Susca A."/>
            <person name="Todd R.B."/>
            <person name="Tsang A."/>
            <person name="Unkles S.E."/>
            <person name="van de Wiele N."/>
            <person name="van Rossen-Uffink D."/>
            <person name="Oliveira J.V."/>
            <person name="Vesth T.C."/>
            <person name="Visser J."/>
            <person name="Yu J.-H."/>
            <person name="Zhou M."/>
            <person name="Andersen M.R."/>
            <person name="Archer D.B."/>
            <person name="Baker S.E."/>
            <person name="Benoit I."/>
            <person name="Brakhage A.A."/>
            <person name="Braus G.H."/>
            <person name="Fischer R."/>
            <person name="Frisvad J.C."/>
            <person name="Goldman G.H."/>
            <person name="Houbraken J."/>
            <person name="Oakley B."/>
            <person name="Pocsi I."/>
            <person name="Scazzocchio C."/>
            <person name="Seiboth B."/>
            <person name="vanKuyk P.A."/>
            <person name="Wortman J."/>
            <person name="Dyer P.S."/>
            <person name="Grigoriev I.V."/>
        </authorList>
    </citation>
    <scope>NUCLEOTIDE SEQUENCE [LARGE SCALE GENOMIC DNA]</scope>
    <source>
        <strain evidence="2">ITEM 5010</strain>
    </source>
</reference>
<accession>A0A1R3R5P9</accession>
<name>A0A1R3R5P9_ASPC5</name>
<dbReference type="OrthoDB" id="5416097at2759"/>
<dbReference type="VEuPathDB" id="FungiDB:ASPCADRAFT_60809"/>
<dbReference type="EMBL" id="KV907770">
    <property type="protein sequence ID" value="OOF89800.1"/>
    <property type="molecule type" value="Genomic_DNA"/>
</dbReference>
<feature type="non-terminal residue" evidence="1">
    <location>
        <position position="1"/>
    </location>
</feature>
<proteinExistence type="predicted"/>
<keyword evidence="2" id="KW-1185">Reference proteome</keyword>
<dbReference type="Proteomes" id="UP000188318">
    <property type="component" value="Unassembled WGS sequence"/>
</dbReference>
<protein>
    <submittedName>
        <fullName evidence="1">Uncharacterized protein</fullName>
    </submittedName>
</protein>
<organism evidence="1 2">
    <name type="scientific">Aspergillus carbonarius (strain ITEM 5010)</name>
    <dbReference type="NCBI Taxonomy" id="602072"/>
    <lineage>
        <taxon>Eukaryota</taxon>
        <taxon>Fungi</taxon>
        <taxon>Dikarya</taxon>
        <taxon>Ascomycota</taxon>
        <taxon>Pezizomycotina</taxon>
        <taxon>Eurotiomycetes</taxon>
        <taxon>Eurotiomycetidae</taxon>
        <taxon>Eurotiales</taxon>
        <taxon>Aspergillaceae</taxon>
        <taxon>Aspergillus</taxon>
        <taxon>Aspergillus subgen. Circumdati</taxon>
    </lineage>
</organism>